<dbReference type="GO" id="GO:0003700">
    <property type="term" value="F:DNA-binding transcription factor activity"/>
    <property type="evidence" value="ECO:0007669"/>
    <property type="project" value="InterPro"/>
</dbReference>
<dbReference type="PROSITE" id="PS51071">
    <property type="entry name" value="HTH_RPIR"/>
    <property type="match status" value="1"/>
</dbReference>
<dbReference type="CDD" id="cd05013">
    <property type="entry name" value="SIS_RpiR"/>
    <property type="match status" value="1"/>
</dbReference>
<evidence type="ECO:0000256" key="2">
    <source>
        <dbReference type="ARBA" id="ARBA00023125"/>
    </source>
</evidence>
<dbReference type="InterPro" id="IPR035472">
    <property type="entry name" value="RpiR-like_SIS"/>
</dbReference>
<dbReference type="InterPro" id="IPR000281">
    <property type="entry name" value="HTH_RpiR"/>
</dbReference>
<name>A0A4R8M843_9BACT</name>
<dbReference type="SUPFAM" id="SSF46689">
    <property type="entry name" value="Homeodomain-like"/>
    <property type="match status" value="1"/>
</dbReference>
<dbReference type="GO" id="GO:0097367">
    <property type="term" value="F:carbohydrate derivative binding"/>
    <property type="evidence" value="ECO:0007669"/>
    <property type="project" value="InterPro"/>
</dbReference>
<dbReference type="SUPFAM" id="SSF53697">
    <property type="entry name" value="SIS domain"/>
    <property type="match status" value="1"/>
</dbReference>
<dbReference type="InterPro" id="IPR009057">
    <property type="entry name" value="Homeodomain-like_sf"/>
</dbReference>
<dbReference type="PROSITE" id="PS51464">
    <property type="entry name" value="SIS"/>
    <property type="match status" value="1"/>
</dbReference>
<comment type="caution">
    <text evidence="6">The sequence shown here is derived from an EMBL/GenBank/DDBJ whole genome shotgun (WGS) entry which is preliminary data.</text>
</comment>
<dbReference type="AlphaFoldDB" id="A0A4R8M843"/>
<feature type="domain" description="SIS" evidence="5">
    <location>
        <begin position="124"/>
        <end position="261"/>
    </location>
</feature>
<dbReference type="InterPro" id="IPR036388">
    <property type="entry name" value="WH-like_DNA-bd_sf"/>
</dbReference>
<sequence length="288" mass="32170">MDSAQLQAMLREKMEQMPNKARRVVEYLLSNTREAAFLSIGEVAEKLDVSKAQLVRVSRMVGFDGYADLKDALQNSVLEHVNPTALLSKIMKNRQDLPEEILRMEHANLDDTWNQLKPQNIVKFCEMVRQANMVYCMGWGISSLVAEALYTRLMEMGIRSSLMKRGSVALIEQARTVTKGDIVVVCELPSYVIEVTESIERISANGATVITITDSPAAPVCQLSDLSFFVSDTSPTFGSTIVGPVFLIHILTSVLCVNLGEKVRAALQDQEMGLHDERIYYPAYGLRY</sequence>
<evidence type="ECO:0000313" key="7">
    <source>
        <dbReference type="Proteomes" id="UP000295066"/>
    </source>
</evidence>
<keyword evidence="1" id="KW-0805">Transcription regulation</keyword>
<evidence type="ECO:0000313" key="6">
    <source>
        <dbReference type="EMBL" id="TDY59905.1"/>
    </source>
</evidence>
<dbReference type="PANTHER" id="PTHR30514">
    <property type="entry name" value="GLUCOKINASE"/>
    <property type="match status" value="1"/>
</dbReference>
<proteinExistence type="predicted"/>
<keyword evidence="7" id="KW-1185">Reference proteome</keyword>
<evidence type="ECO:0000259" key="5">
    <source>
        <dbReference type="PROSITE" id="PS51464"/>
    </source>
</evidence>
<evidence type="ECO:0000259" key="4">
    <source>
        <dbReference type="PROSITE" id="PS51071"/>
    </source>
</evidence>
<dbReference type="InterPro" id="IPR001347">
    <property type="entry name" value="SIS_dom"/>
</dbReference>
<dbReference type="Proteomes" id="UP000295066">
    <property type="component" value="Unassembled WGS sequence"/>
</dbReference>
<dbReference type="OrthoDB" id="3684496at2"/>
<dbReference type="GO" id="GO:0003677">
    <property type="term" value="F:DNA binding"/>
    <property type="evidence" value="ECO:0007669"/>
    <property type="project" value="UniProtKB-KW"/>
</dbReference>
<dbReference type="InterPro" id="IPR047640">
    <property type="entry name" value="RpiR-like"/>
</dbReference>
<organism evidence="6 7">
    <name type="scientific">Aminivibrio pyruvatiphilus</name>
    <dbReference type="NCBI Taxonomy" id="1005740"/>
    <lineage>
        <taxon>Bacteria</taxon>
        <taxon>Thermotogati</taxon>
        <taxon>Synergistota</taxon>
        <taxon>Synergistia</taxon>
        <taxon>Synergistales</taxon>
        <taxon>Aminobacteriaceae</taxon>
        <taxon>Aminivibrio</taxon>
    </lineage>
</organism>
<evidence type="ECO:0000256" key="1">
    <source>
        <dbReference type="ARBA" id="ARBA00023015"/>
    </source>
</evidence>
<dbReference type="GO" id="GO:1901135">
    <property type="term" value="P:carbohydrate derivative metabolic process"/>
    <property type="evidence" value="ECO:0007669"/>
    <property type="project" value="InterPro"/>
</dbReference>
<keyword evidence="3" id="KW-0804">Transcription</keyword>
<dbReference type="Pfam" id="PF01418">
    <property type="entry name" value="HTH_6"/>
    <property type="match status" value="1"/>
</dbReference>
<accession>A0A4R8M843</accession>
<dbReference type="Pfam" id="PF01380">
    <property type="entry name" value="SIS"/>
    <property type="match status" value="1"/>
</dbReference>
<reference evidence="6 7" key="1">
    <citation type="submission" date="2019-03" db="EMBL/GenBank/DDBJ databases">
        <title>Genomic Encyclopedia of Type Strains, Phase IV (KMG-IV): sequencing the most valuable type-strain genomes for metagenomic binning, comparative biology and taxonomic classification.</title>
        <authorList>
            <person name="Goeker M."/>
        </authorList>
    </citation>
    <scope>NUCLEOTIDE SEQUENCE [LARGE SCALE GENOMIC DNA]</scope>
    <source>
        <strain evidence="6 7">DSM 25964</strain>
    </source>
</reference>
<dbReference type="Gene3D" id="1.10.10.10">
    <property type="entry name" value="Winged helix-like DNA-binding domain superfamily/Winged helix DNA-binding domain"/>
    <property type="match status" value="1"/>
</dbReference>
<protein>
    <submittedName>
        <fullName evidence="6">RpiR family transcriptional regulator</fullName>
    </submittedName>
</protein>
<dbReference type="RefSeq" id="WP_133957749.1">
    <property type="nucleotide sequence ID" value="NZ_SORI01000010.1"/>
</dbReference>
<evidence type="ECO:0000256" key="3">
    <source>
        <dbReference type="ARBA" id="ARBA00023163"/>
    </source>
</evidence>
<keyword evidence="2" id="KW-0238">DNA-binding</keyword>
<dbReference type="Gene3D" id="3.40.50.10490">
    <property type="entry name" value="Glucose-6-phosphate isomerase like protein, domain 1"/>
    <property type="match status" value="1"/>
</dbReference>
<dbReference type="EMBL" id="SORI01000010">
    <property type="protein sequence ID" value="TDY59905.1"/>
    <property type="molecule type" value="Genomic_DNA"/>
</dbReference>
<dbReference type="InterPro" id="IPR046348">
    <property type="entry name" value="SIS_dom_sf"/>
</dbReference>
<feature type="domain" description="HTH rpiR-type" evidence="4">
    <location>
        <begin position="4"/>
        <end position="80"/>
    </location>
</feature>
<gene>
    <name evidence="6" type="ORF">C8D99_11032</name>
</gene>